<dbReference type="GO" id="GO:0034975">
    <property type="term" value="P:protein folding in endoplasmic reticulum"/>
    <property type="evidence" value="ECO:0007669"/>
    <property type="project" value="TreeGrafter"/>
</dbReference>
<dbReference type="PANTHER" id="PTHR12953:SF0">
    <property type="entry name" value="SUN DOMAIN-CONTAINING OSSIFICATION FACTOR"/>
    <property type="match status" value="1"/>
</dbReference>
<proteinExistence type="predicted"/>
<dbReference type="GO" id="GO:0005737">
    <property type="term" value="C:cytoplasm"/>
    <property type="evidence" value="ECO:0007669"/>
    <property type="project" value="TreeGrafter"/>
</dbReference>
<organism evidence="8 9">
    <name type="scientific">Nadsonia fulvescens var. elongata DSM 6958</name>
    <dbReference type="NCBI Taxonomy" id="857566"/>
    <lineage>
        <taxon>Eukaryota</taxon>
        <taxon>Fungi</taxon>
        <taxon>Dikarya</taxon>
        <taxon>Ascomycota</taxon>
        <taxon>Saccharomycotina</taxon>
        <taxon>Dipodascomycetes</taxon>
        <taxon>Dipodascales</taxon>
        <taxon>Dipodascales incertae sedis</taxon>
        <taxon>Nadsonia</taxon>
    </lineage>
</organism>
<dbReference type="PROSITE" id="PS51469">
    <property type="entry name" value="SUN"/>
    <property type="match status" value="1"/>
</dbReference>
<feature type="non-terminal residue" evidence="8">
    <location>
        <position position="390"/>
    </location>
</feature>
<evidence type="ECO:0000259" key="7">
    <source>
        <dbReference type="PROSITE" id="PS51469"/>
    </source>
</evidence>
<dbReference type="AlphaFoldDB" id="A0A1E3PEA1"/>
<dbReference type="OrthoDB" id="266334at2759"/>
<evidence type="ECO:0000256" key="1">
    <source>
        <dbReference type="ARBA" id="ARBA00004308"/>
    </source>
</evidence>
<evidence type="ECO:0000313" key="8">
    <source>
        <dbReference type="EMBL" id="ODQ63217.1"/>
    </source>
</evidence>
<feature type="region of interest" description="Disordered" evidence="5">
    <location>
        <begin position="179"/>
        <end position="199"/>
    </location>
</feature>
<feature type="domain" description="SUN" evidence="7">
    <location>
        <begin position="1"/>
        <end position="151"/>
    </location>
</feature>
<evidence type="ECO:0000256" key="5">
    <source>
        <dbReference type="SAM" id="MobiDB-lite"/>
    </source>
</evidence>
<accession>A0A1E3PEA1</accession>
<dbReference type="EMBL" id="KV454415">
    <property type="protein sequence ID" value="ODQ63217.1"/>
    <property type="molecule type" value="Genomic_DNA"/>
</dbReference>
<dbReference type="STRING" id="857566.A0A1E3PEA1"/>
<keyword evidence="3 6" id="KW-1133">Transmembrane helix</keyword>
<gene>
    <name evidence="8" type="ORF">NADFUDRAFT_4092</name>
</gene>
<protein>
    <recommendedName>
        <fullName evidence="7">SUN domain-containing protein</fullName>
    </recommendedName>
</protein>
<dbReference type="Proteomes" id="UP000095009">
    <property type="component" value="Unassembled WGS sequence"/>
</dbReference>
<evidence type="ECO:0000256" key="2">
    <source>
        <dbReference type="ARBA" id="ARBA00022692"/>
    </source>
</evidence>
<name>A0A1E3PEA1_9ASCO</name>
<evidence type="ECO:0000256" key="3">
    <source>
        <dbReference type="ARBA" id="ARBA00022989"/>
    </source>
</evidence>
<reference evidence="8 9" key="1">
    <citation type="journal article" date="2016" name="Proc. Natl. Acad. Sci. U.S.A.">
        <title>Comparative genomics of biotechnologically important yeasts.</title>
        <authorList>
            <person name="Riley R."/>
            <person name="Haridas S."/>
            <person name="Wolfe K.H."/>
            <person name="Lopes M.R."/>
            <person name="Hittinger C.T."/>
            <person name="Goeker M."/>
            <person name="Salamov A.A."/>
            <person name="Wisecaver J.H."/>
            <person name="Long T.M."/>
            <person name="Calvey C.H."/>
            <person name="Aerts A.L."/>
            <person name="Barry K.W."/>
            <person name="Choi C."/>
            <person name="Clum A."/>
            <person name="Coughlan A.Y."/>
            <person name="Deshpande S."/>
            <person name="Douglass A.P."/>
            <person name="Hanson S.J."/>
            <person name="Klenk H.-P."/>
            <person name="LaButti K.M."/>
            <person name="Lapidus A."/>
            <person name="Lindquist E.A."/>
            <person name="Lipzen A.M."/>
            <person name="Meier-Kolthoff J.P."/>
            <person name="Ohm R.A."/>
            <person name="Otillar R.P."/>
            <person name="Pangilinan J.L."/>
            <person name="Peng Y."/>
            <person name="Rokas A."/>
            <person name="Rosa C.A."/>
            <person name="Scheuner C."/>
            <person name="Sibirny A.A."/>
            <person name="Slot J.C."/>
            <person name="Stielow J.B."/>
            <person name="Sun H."/>
            <person name="Kurtzman C.P."/>
            <person name="Blackwell M."/>
            <person name="Grigoriev I.V."/>
            <person name="Jeffries T.W."/>
        </authorList>
    </citation>
    <scope>NUCLEOTIDE SEQUENCE [LARGE SCALE GENOMIC DNA]</scope>
    <source>
        <strain evidence="8 9">DSM 6958</strain>
    </source>
</reference>
<dbReference type="InterPro" id="IPR012919">
    <property type="entry name" value="SUN_dom"/>
</dbReference>
<keyword evidence="2 6" id="KW-0812">Transmembrane</keyword>
<dbReference type="GO" id="GO:0016020">
    <property type="term" value="C:membrane"/>
    <property type="evidence" value="ECO:0007669"/>
    <property type="project" value="InterPro"/>
</dbReference>
<dbReference type="GO" id="GO:0012505">
    <property type="term" value="C:endomembrane system"/>
    <property type="evidence" value="ECO:0007669"/>
    <property type="project" value="UniProtKB-SubCell"/>
</dbReference>
<keyword evidence="4 6" id="KW-0472">Membrane</keyword>
<comment type="subcellular location">
    <subcellularLocation>
        <location evidence="1">Endomembrane system</location>
    </subcellularLocation>
</comment>
<dbReference type="Gene3D" id="2.60.120.260">
    <property type="entry name" value="Galactose-binding domain-like"/>
    <property type="match status" value="1"/>
</dbReference>
<dbReference type="PANTHER" id="PTHR12953">
    <property type="entry name" value="MEMBRANE PROTEIN CH1 RELATED"/>
    <property type="match status" value="1"/>
</dbReference>
<feature type="transmembrane region" description="Helical" evidence="6">
    <location>
        <begin position="365"/>
        <end position="383"/>
    </location>
</feature>
<dbReference type="Pfam" id="PF07738">
    <property type="entry name" value="Sad1_UNC"/>
    <property type="match status" value="1"/>
</dbReference>
<evidence type="ECO:0000256" key="4">
    <source>
        <dbReference type="ARBA" id="ARBA00023136"/>
    </source>
</evidence>
<dbReference type="InterPro" id="IPR045120">
    <property type="entry name" value="Suco/Slp1-like"/>
</dbReference>
<feature type="non-terminal residue" evidence="8">
    <location>
        <position position="1"/>
    </location>
</feature>
<evidence type="ECO:0000313" key="9">
    <source>
        <dbReference type="Proteomes" id="UP000095009"/>
    </source>
</evidence>
<keyword evidence="9" id="KW-1185">Reference proteome</keyword>
<sequence>GKLYKDRFNYASVDCAATIMKTSRDIKRATNILKESKDSYMLMECQAPDHFIIIELCEDIYVHTVVIANFEFFSSTFKDIRISESNRYPVSPDGWRVLGEFQAQNIRDLQLFHIKNSNKHWARYLKIEFLTYRGHEFYCPVSLVRVHGITLIEEYQIAVEQKKQKQIEDSPALAGEIHTESKGIENQQEQYQDKLNSEDENNGIVKQTALSEGNYSSSPPMIQVSKCQPDSDQNHTTLKPSSAKVTWSAEPTIQESIYKTMAKRLSLLEDSANLSLQYMEQQSRSLREAINMIEKKQNSKIELFLEQFNRSVLTELNNYKLQYETIIHQIRAEIANVQTSNEQDVLLLNIRLNSLAGGLAFQQRLSILLSFVLLAILMFIILTRGATLDH</sequence>
<evidence type="ECO:0000256" key="6">
    <source>
        <dbReference type="SAM" id="Phobius"/>
    </source>
</evidence>